<dbReference type="SUPFAM" id="SSF159133">
    <property type="entry name" value="EutN/CcmL-like"/>
    <property type="match status" value="1"/>
</dbReference>
<name>A0A2T2XCI6_9FIRM</name>
<reference evidence="4 5" key="1">
    <citation type="journal article" date="2014" name="BMC Genomics">
        <title>Comparison of environmental and isolate Sulfobacillus genomes reveals diverse carbon, sulfur, nitrogen, and hydrogen metabolisms.</title>
        <authorList>
            <person name="Justice N.B."/>
            <person name="Norman A."/>
            <person name="Brown C.T."/>
            <person name="Singh A."/>
            <person name="Thomas B.C."/>
            <person name="Banfield J.F."/>
        </authorList>
    </citation>
    <scope>NUCLEOTIDE SEQUENCE [LARGE SCALE GENOMIC DNA]</scope>
    <source>
        <strain evidence="4">AMDSBA4</strain>
    </source>
</reference>
<dbReference type="EMBL" id="PXYW01000048">
    <property type="protein sequence ID" value="PSR32224.1"/>
    <property type="molecule type" value="Genomic_DNA"/>
</dbReference>
<dbReference type="InterPro" id="IPR036677">
    <property type="entry name" value="EutN_CcmL_sf"/>
</dbReference>
<evidence type="ECO:0000313" key="5">
    <source>
        <dbReference type="Proteomes" id="UP000242972"/>
    </source>
</evidence>
<dbReference type="Proteomes" id="UP000242972">
    <property type="component" value="Unassembled WGS sequence"/>
</dbReference>
<accession>A0A2T2XCI6</accession>
<evidence type="ECO:0000256" key="3">
    <source>
        <dbReference type="ARBA" id="ARBA00024446"/>
    </source>
</evidence>
<proteinExistence type="predicted"/>
<dbReference type="InterPro" id="IPR004992">
    <property type="entry name" value="EutN_CcmL"/>
</dbReference>
<dbReference type="AlphaFoldDB" id="A0A2T2XCI6"/>
<dbReference type="Gene3D" id="2.40.50.220">
    <property type="entry name" value="EutN/Ccml"/>
    <property type="match status" value="1"/>
</dbReference>
<organism evidence="4 5">
    <name type="scientific">Sulfobacillus benefaciens</name>
    <dbReference type="NCBI Taxonomy" id="453960"/>
    <lineage>
        <taxon>Bacteria</taxon>
        <taxon>Bacillati</taxon>
        <taxon>Bacillota</taxon>
        <taxon>Clostridia</taxon>
        <taxon>Eubacteriales</taxon>
        <taxon>Clostridiales Family XVII. Incertae Sedis</taxon>
        <taxon>Sulfobacillus</taxon>
    </lineage>
</organism>
<dbReference type="PANTHER" id="PTHR36539:SF1">
    <property type="entry name" value="BACTERIAL MICROCOMPARTMENT SHELL VERTEX PROTEIN EUTN"/>
    <property type="match status" value="1"/>
</dbReference>
<dbReference type="CDD" id="cd01614">
    <property type="entry name" value="EutN_CcmL"/>
    <property type="match status" value="1"/>
</dbReference>
<evidence type="ECO:0000256" key="1">
    <source>
        <dbReference type="ARBA" id="ARBA00023587"/>
    </source>
</evidence>
<dbReference type="PROSITE" id="PS51932">
    <property type="entry name" value="BMV"/>
    <property type="match status" value="1"/>
</dbReference>
<dbReference type="GO" id="GO:0031470">
    <property type="term" value="C:carboxysome"/>
    <property type="evidence" value="ECO:0007669"/>
    <property type="project" value="UniProtKB-SubCell"/>
</dbReference>
<evidence type="ECO:0000313" key="4">
    <source>
        <dbReference type="EMBL" id="PSR32224.1"/>
    </source>
</evidence>
<dbReference type="PANTHER" id="PTHR36539">
    <property type="entry name" value="ETHANOLAMINE UTILIZATION PROTEIN EUTN"/>
    <property type="match status" value="1"/>
</dbReference>
<sequence>MEIGRVIGTVVATRKDDRMVGTKLLVTVPIDTKGKPCGPSLVAVDMVGAGIGERVIYTRGSVASRAYSDRHAPIDAVIVGIVDAIVEEEENR</sequence>
<comment type="caution">
    <text evidence="4">The sequence shown here is derived from an EMBL/GenBank/DDBJ whole genome shotgun (WGS) entry which is preliminary data.</text>
</comment>
<evidence type="ECO:0000256" key="2">
    <source>
        <dbReference type="ARBA" id="ARBA00023669"/>
    </source>
</evidence>
<keyword evidence="3" id="KW-1283">Bacterial microcompartment</keyword>
<dbReference type="Pfam" id="PF03319">
    <property type="entry name" value="EutN_CcmL"/>
    <property type="match status" value="1"/>
</dbReference>
<comment type="subcellular location">
    <subcellularLocation>
        <location evidence="1">Carboxysome</location>
    </subcellularLocation>
</comment>
<protein>
    <submittedName>
        <fullName evidence="4">Ethanolamine utilization protein EutN</fullName>
    </submittedName>
</protein>
<gene>
    <name evidence="4" type="ORF">C7B46_15280</name>
</gene>
<keyword evidence="2" id="KW-1282">Carboxysome</keyword>